<dbReference type="GO" id="GO:0000166">
    <property type="term" value="F:nucleotide binding"/>
    <property type="evidence" value="ECO:0007669"/>
    <property type="project" value="InterPro"/>
</dbReference>
<dbReference type="InterPro" id="IPR050463">
    <property type="entry name" value="Gfo/Idh/MocA_oxidrdct_glycsds"/>
</dbReference>
<dbReference type="PANTHER" id="PTHR43818:SF5">
    <property type="entry name" value="OXIDOREDUCTASE FAMILY PROTEIN"/>
    <property type="match status" value="1"/>
</dbReference>
<dbReference type="InterPro" id="IPR036291">
    <property type="entry name" value="NAD(P)-bd_dom_sf"/>
</dbReference>
<dbReference type="Pfam" id="PF01408">
    <property type="entry name" value="GFO_IDH_MocA"/>
    <property type="match status" value="1"/>
</dbReference>
<name>A0A502GDS6_9PROT</name>
<accession>A0A502GDS6</accession>
<keyword evidence="4" id="KW-1185">Reference proteome</keyword>
<dbReference type="AlphaFoldDB" id="A0A502GDS6"/>
<dbReference type="Pfam" id="PF22725">
    <property type="entry name" value="GFO_IDH_MocA_C3"/>
    <property type="match status" value="1"/>
</dbReference>
<proteinExistence type="predicted"/>
<dbReference type="RefSeq" id="WP_140882173.1">
    <property type="nucleotide sequence ID" value="NZ_RCZP01000004.1"/>
</dbReference>
<dbReference type="Gene3D" id="3.40.50.720">
    <property type="entry name" value="NAD(P)-binding Rossmann-like Domain"/>
    <property type="match status" value="1"/>
</dbReference>
<evidence type="ECO:0000313" key="3">
    <source>
        <dbReference type="EMBL" id="TPG59186.1"/>
    </source>
</evidence>
<dbReference type="Gene3D" id="3.30.360.10">
    <property type="entry name" value="Dihydrodipicolinate Reductase, domain 2"/>
    <property type="match status" value="1"/>
</dbReference>
<evidence type="ECO:0000259" key="1">
    <source>
        <dbReference type="Pfam" id="PF01408"/>
    </source>
</evidence>
<protein>
    <submittedName>
        <fullName evidence="3">Gfo/Idh/MocA family oxidoreductase</fullName>
    </submittedName>
</protein>
<dbReference type="Proteomes" id="UP000317078">
    <property type="component" value="Unassembled WGS sequence"/>
</dbReference>
<dbReference type="InterPro" id="IPR055170">
    <property type="entry name" value="GFO_IDH_MocA-like_dom"/>
</dbReference>
<dbReference type="OrthoDB" id="9801953at2"/>
<dbReference type="SUPFAM" id="SSF51735">
    <property type="entry name" value="NAD(P)-binding Rossmann-fold domains"/>
    <property type="match status" value="1"/>
</dbReference>
<sequence length="348" mass="38581">MAHNVGIIGFGKMGQIRAAALHEDGRARVVKVYDVNLPAGTPYAIAASAEEIINDPAISIVFVCATNEVNKPLAIAALRARKHVFCEKPPAFNADEVREIMQAERESGRVLMYGFNHRHHAGVMKMKQVIDSGAYGRMLWMRGRYGKSVDGDYLKTWRADRERAGGGILLDQGIHMLDLFLHMSGSPFDQVHALVSSRYWKIPGIEDNVFAIMRSSETGVEVSFHSTMTQWRHLFSLEVFLERGYLVLNGLKTSSGTYGEEELTIAKNRATAPAANFDSEERMLFKVDTSWAREAEHFMDAVSLGMPVLSGNSRQALEVMSLVDCIYAHGHNVSPNLHEGLQMVGVGD</sequence>
<dbReference type="SUPFAM" id="SSF55347">
    <property type="entry name" value="Glyceraldehyde-3-phosphate dehydrogenase-like, C-terminal domain"/>
    <property type="match status" value="1"/>
</dbReference>
<evidence type="ECO:0000259" key="2">
    <source>
        <dbReference type="Pfam" id="PF22725"/>
    </source>
</evidence>
<evidence type="ECO:0000313" key="4">
    <source>
        <dbReference type="Proteomes" id="UP000317078"/>
    </source>
</evidence>
<feature type="domain" description="Gfo/Idh/MocA-like oxidoreductase N-terminal" evidence="1">
    <location>
        <begin position="4"/>
        <end position="115"/>
    </location>
</feature>
<gene>
    <name evidence="3" type="ORF">EAH89_07540</name>
</gene>
<reference evidence="3 4" key="1">
    <citation type="journal article" date="2019" name="Environ. Microbiol.">
        <title>Species interactions and distinct microbial communities in high Arctic permafrost affected cryosols are associated with the CH4 and CO2 gas fluxes.</title>
        <authorList>
            <person name="Altshuler I."/>
            <person name="Hamel J."/>
            <person name="Turney S."/>
            <person name="Magnuson E."/>
            <person name="Levesque R."/>
            <person name="Greer C."/>
            <person name="Whyte L.G."/>
        </authorList>
    </citation>
    <scope>NUCLEOTIDE SEQUENCE [LARGE SCALE GENOMIC DNA]</scope>
    <source>
        <strain evidence="3 4">S9.3B</strain>
    </source>
</reference>
<feature type="domain" description="GFO/IDH/MocA-like oxidoreductase" evidence="2">
    <location>
        <begin position="124"/>
        <end position="246"/>
    </location>
</feature>
<comment type="caution">
    <text evidence="3">The sequence shown here is derived from an EMBL/GenBank/DDBJ whole genome shotgun (WGS) entry which is preliminary data.</text>
</comment>
<dbReference type="InterPro" id="IPR000683">
    <property type="entry name" value="Gfo/Idh/MocA-like_OxRdtase_N"/>
</dbReference>
<dbReference type="PANTHER" id="PTHR43818">
    <property type="entry name" value="BCDNA.GH03377"/>
    <property type="match status" value="1"/>
</dbReference>
<dbReference type="EMBL" id="RCZP01000004">
    <property type="protein sequence ID" value="TPG59186.1"/>
    <property type="molecule type" value="Genomic_DNA"/>
</dbReference>
<organism evidence="3 4">
    <name type="scientific">Muricoccus nepalensis</name>
    <dbReference type="NCBI Taxonomy" id="1854500"/>
    <lineage>
        <taxon>Bacteria</taxon>
        <taxon>Pseudomonadati</taxon>
        <taxon>Pseudomonadota</taxon>
        <taxon>Alphaproteobacteria</taxon>
        <taxon>Acetobacterales</taxon>
        <taxon>Roseomonadaceae</taxon>
        <taxon>Muricoccus</taxon>
    </lineage>
</organism>